<name>A0A5C5X4P8_9PLAN</name>
<dbReference type="AlphaFoldDB" id="A0A5C5X4P8"/>
<dbReference type="GO" id="GO:0016757">
    <property type="term" value="F:glycosyltransferase activity"/>
    <property type="evidence" value="ECO:0007669"/>
    <property type="project" value="UniProtKB-KW"/>
</dbReference>
<reference evidence="1 2" key="1">
    <citation type="submission" date="2019-02" db="EMBL/GenBank/DDBJ databases">
        <title>Deep-cultivation of Planctomycetes and their phenomic and genomic characterization uncovers novel biology.</title>
        <authorList>
            <person name="Wiegand S."/>
            <person name="Jogler M."/>
            <person name="Boedeker C."/>
            <person name="Pinto D."/>
            <person name="Vollmers J."/>
            <person name="Rivas-Marin E."/>
            <person name="Kohn T."/>
            <person name="Peeters S.H."/>
            <person name="Heuer A."/>
            <person name="Rast P."/>
            <person name="Oberbeckmann S."/>
            <person name="Bunk B."/>
            <person name="Jeske O."/>
            <person name="Meyerdierks A."/>
            <person name="Storesund J.E."/>
            <person name="Kallscheuer N."/>
            <person name="Luecker S."/>
            <person name="Lage O.M."/>
            <person name="Pohl T."/>
            <person name="Merkel B.J."/>
            <person name="Hornburger P."/>
            <person name="Mueller R.-W."/>
            <person name="Bruemmer F."/>
            <person name="Labrenz M."/>
            <person name="Spormann A.M."/>
            <person name="Op Den Camp H."/>
            <person name="Overmann J."/>
            <person name="Amann R."/>
            <person name="Jetten M.S.M."/>
            <person name="Mascher T."/>
            <person name="Medema M.H."/>
            <person name="Devos D.P."/>
            <person name="Kaster A.-K."/>
            <person name="Ovreas L."/>
            <person name="Rohde M."/>
            <person name="Galperin M.Y."/>
            <person name="Jogler C."/>
        </authorList>
    </citation>
    <scope>NUCLEOTIDE SEQUENCE [LARGE SCALE GENOMIC DNA]</scope>
    <source>
        <strain evidence="1 2">KOR42</strain>
    </source>
</reference>
<sequence>MADFVQNGVIGTLHNLRSRTTEDLEADLHEWSSQTPMALVLPSLYSELEGPALERIIDKLTQATYVNEIIIGLDRANASQFEHAKKFFSRLPQRHVILWNDGPRLREVDRLLSEQDLAPSEPGKGRNVWYCMGYFLASGKSEAVALHDCDIVTYERDMLARLFYPVVHPQFNYVFCKGYYYRAAQGRLNGRVVRLLVAPLIRAMQITLGDNDYLDYMGSFRYPLAGEFSMKAEVVPSLRIPSDWGLEIGTLSEMYRNYSHHRICQVDIADAYDHKHQDLSAEDAAKGLNRMCIDICKALIRKLAVNGVVFSPELLRTLKACYYRTALDLVDHYYNDAVMSGLTLDRHREEATVELFGQGLMQAGEAFLNKPHDAPFIASWSRAISAMPDVFEMILNAVRNDQGDA</sequence>
<dbReference type="EMBL" id="SIHI01000001">
    <property type="protein sequence ID" value="TWT57870.1"/>
    <property type="molecule type" value="Genomic_DNA"/>
</dbReference>
<dbReference type="Gene3D" id="3.90.550.10">
    <property type="entry name" value="Spore Coat Polysaccharide Biosynthesis Protein SpsA, Chain A"/>
    <property type="match status" value="1"/>
</dbReference>
<proteinExistence type="predicted"/>
<dbReference type="Proteomes" id="UP000317243">
    <property type="component" value="Unassembled WGS sequence"/>
</dbReference>
<comment type="caution">
    <text evidence="1">The sequence shown here is derived from an EMBL/GenBank/DDBJ whole genome shotgun (WGS) entry which is preliminary data.</text>
</comment>
<evidence type="ECO:0000313" key="2">
    <source>
        <dbReference type="Proteomes" id="UP000317243"/>
    </source>
</evidence>
<dbReference type="OrthoDB" id="9477at2"/>
<dbReference type="SUPFAM" id="SSF53448">
    <property type="entry name" value="Nucleotide-diphospho-sugar transferases"/>
    <property type="match status" value="1"/>
</dbReference>
<dbReference type="RefSeq" id="WP_146507883.1">
    <property type="nucleotide sequence ID" value="NZ_SIHI01000001.1"/>
</dbReference>
<accession>A0A5C5X4P8</accession>
<dbReference type="InterPro" id="IPR029044">
    <property type="entry name" value="Nucleotide-diphossugar_trans"/>
</dbReference>
<evidence type="ECO:0000313" key="1">
    <source>
        <dbReference type="EMBL" id="TWT57870.1"/>
    </source>
</evidence>
<keyword evidence="1" id="KW-0808">Transferase</keyword>
<protein>
    <submittedName>
        <fullName evidence="1">Glucosyl-3-phosphoglycerate synthase</fullName>
        <ecNumber evidence="1">2.4.1.266</ecNumber>
    </submittedName>
</protein>
<keyword evidence="2" id="KW-1185">Reference proteome</keyword>
<keyword evidence="1" id="KW-0328">Glycosyltransferase</keyword>
<dbReference type="EC" id="2.4.1.266" evidence="1"/>
<organism evidence="1 2">
    <name type="scientific">Thalassoglobus neptunius</name>
    <dbReference type="NCBI Taxonomy" id="1938619"/>
    <lineage>
        <taxon>Bacteria</taxon>
        <taxon>Pseudomonadati</taxon>
        <taxon>Planctomycetota</taxon>
        <taxon>Planctomycetia</taxon>
        <taxon>Planctomycetales</taxon>
        <taxon>Planctomycetaceae</taxon>
        <taxon>Thalassoglobus</taxon>
    </lineage>
</organism>
<gene>
    <name evidence="1" type="primary">gpgS</name>
    <name evidence="1" type="ORF">KOR42_12370</name>
</gene>